<comment type="similarity">
    <text evidence="1 4">Belongs to the phosphoglycerate mutase family. BPG-dependent PGAM subfamily.</text>
</comment>
<evidence type="ECO:0000256" key="4">
    <source>
        <dbReference type="RuleBase" id="RU004511"/>
    </source>
</evidence>
<dbReference type="InterPro" id="IPR001345">
    <property type="entry name" value="PG/BPGM_mutase_AS"/>
</dbReference>
<dbReference type="SUPFAM" id="SSF53254">
    <property type="entry name" value="Phosphoglycerate mutase-like"/>
    <property type="match status" value="2"/>
</dbReference>
<organism evidence="5 6">
    <name type="scientific">Aureococcus anophagefferens</name>
    <name type="common">Harmful bloom alga</name>
    <dbReference type="NCBI Taxonomy" id="44056"/>
    <lineage>
        <taxon>Eukaryota</taxon>
        <taxon>Sar</taxon>
        <taxon>Stramenopiles</taxon>
        <taxon>Ochrophyta</taxon>
        <taxon>Pelagophyceae</taxon>
        <taxon>Pelagomonadales</taxon>
        <taxon>Pelagomonadaceae</taxon>
        <taxon>Aureococcus</taxon>
    </lineage>
</organism>
<proteinExistence type="inferred from homology"/>
<dbReference type="InterPro" id="IPR005952">
    <property type="entry name" value="Phosphogly_mut1"/>
</dbReference>
<dbReference type="EC" id="5.4.2.11" evidence="4"/>
<dbReference type="Proteomes" id="UP001363151">
    <property type="component" value="Unassembled WGS sequence"/>
</dbReference>
<dbReference type="PROSITE" id="PS00175">
    <property type="entry name" value="PG_MUTASE"/>
    <property type="match status" value="1"/>
</dbReference>
<accession>A0ABR1G769</accession>
<dbReference type="Gene3D" id="3.40.50.1240">
    <property type="entry name" value="Phosphoglycerate mutase-like"/>
    <property type="match status" value="2"/>
</dbReference>
<sequence>MMDRCLLALLATTNAFAPPTSHVHTPSIRSSAAESLIEDDGFALARHRQNPSIQRRLFGRQPGTLILVRHGESTWNANSTFTGWADVDLSDRGEREVEHAARLLLEAGYVVDVAYTSRLRRAIRSCWILLRGLGKVYSPVFKSWRLNERHYGALTGLSKPGLALELGEAAVQAFRHGLEDLPPPMPADGSHAYDDRGDRKYADLGTVPASVVPATESLSDTMARALPLWDSKIKPDLLAGRNVMVVAHGNSLRGLVKHIDGISDDEITSVSIPNGIPLVYKFERTRDYRLDVQPFESSSLPADDDLAQAKVRGEFLEKRGLLRAALQAESELKSRVPGALSAPDTFSVRALKKLELERKLIDLAGDSDQLNATLSKAKEARLFPAGVADPVDGGFYMGVPGGERARADVAAPPGARGRAPDRCLVILRHGKTEHNKLGLFTGWEDAGLAPEGRAEASLAGRLLRAHGFELDMVYTSWLSRAIETAWITLSELDSLWIPIVKTWRLNERMYGALTGLSKKMIAQLHGEDQFREWRRSYRVRPPRASSFSPQYPGNDDRYQRYVNDVRYSFGESIIRTISARQLVMARKVPHTESLKDCMDRTIPYFEEVIGPSLENRTVLIASSENAIRGLLMKLCAVPEDRVNEVEIPTGLPLIYDLDQRCLRLLDDGKYDADPDLALARWNFGTAKDLLFRPCAPEDLKTDYCTVDGRPDPIIRLAAKPAGLDAAAAARVDDNLADPIILGALAGPA</sequence>
<evidence type="ECO:0000313" key="5">
    <source>
        <dbReference type="EMBL" id="KAK7249025.1"/>
    </source>
</evidence>
<evidence type="ECO:0000256" key="3">
    <source>
        <dbReference type="ARBA" id="ARBA00023235"/>
    </source>
</evidence>
<keyword evidence="6" id="KW-1185">Reference proteome</keyword>
<gene>
    <name evidence="5" type="ORF">SO694_000432111</name>
</gene>
<name>A0ABR1G769_AURAN</name>
<dbReference type="InterPro" id="IPR013078">
    <property type="entry name" value="His_Pase_superF_clade-1"/>
</dbReference>
<dbReference type="NCBIfam" id="TIGR01258">
    <property type="entry name" value="pgm_1"/>
    <property type="match status" value="2"/>
</dbReference>
<keyword evidence="3 4" id="KW-0413">Isomerase</keyword>
<dbReference type="InterPro" id="IPR029033">
    <property type="entry name" value="His_PPase_superfam"/>
</dbReference>
<reference evidence="5 6" key="1">
    <citation type="submission" date="2024-03" db="EMBL/GenBank/DDBJ databases">
        <title>Aureococcus anophagefferens CCMP1851 and Kratosvirus quantuckense: Draft genome of a second virus-susceptible host strain in the model system.</title>
        <authorList>
            <person name="Chase E."/>
            <person name="Truchon A.R."/>
            <person name="Schepens W."/>
            <person name="Wilhelm S.W."/>
        </authorList>
    </citation>
    <scope>NUCLEOTIDE SEQUENCE [LARGE SCALE GENOMIC DNA]</scope>
    <source>
        <strain evidence="5 6">CCMP1851</strain>
    </source>
</reference>
<dbReference type="HAMAP" id="MF_01039">
    <property type="entry name" value="PGAM_GpmA"/>
    <property type="match status" value="2"/>
</dbReference>
<keyword evidence="2 4" id="KW-0324">Glycolysis</keyword>
<protein>
    <recommendedName>
        <fullName evidence="4">Phosphoglycerate mutase</fullName>
        <ecNumber evidence="4">5.4.2.11</ecNumber>
    </recommendedName>
</protein>
<dbReference type="Pfam" id="PF00300">
    <property type="entry name" value="His_Phos_1"/>
    <property type="match status" value="2"/>
</dbReference>
<dbReference type="EMBL" id="JBBJCI010000084">
    <property type="protein sequence ID" value="KAK7249025.1"/>
    <property type="molecule type" value="Genomic_DNA"/>
</dbReference>
<dbReference type="SMART" id="SM00855">
    <property type="entry name" value="PGAM"/>
    <property type="match status" value="2"/>
</dbReference>
<dbReference type="PANTHER" id="PTHR11931">
    <property type="entry name" value="PHOSPHOGLYCERATE MUTASE"/>
    <property type="match status" value="1"/>
</dbReference>
<comment type="catalytic activity">
    <reaction evidence="4">
        <text>(2R)-2-phosphoglycerate = (2R)-3-phosphoglycerate</text>
        <dbReference type="Rhea" id="RHEA:15901"/>
        <dbReference type="ChEBI" id="CHEBI:58272"/>
        <dbReference type="ChEBI" id="CHEBI:58289"/>
        <dbReference type="EC" id="5.4.2.11"/>
    </reaction>
</comment>
<evidence type="ECO:0000256" key="1">
    <source>
        <dbReference type="ARBA" id="ARBA00006717"/>
    </source>
</evidence>
<evidence type="ECO:0000313" key="6">
    <source>
        <dbReference type="Proteomes" id="UP001363151"/>
    </source>
</evidence>
<comment type="caution">
    <text evidence="5">The sequence shown here is derived from an EMBL/GenBank/DDBJ whole genome shotgun (WGS) entry which is preliminary data.</text>
</comment>
<dbReference type="CDD" id="cd07067">
    <property type="entry name" value="HP_PGM_like"/>
    <property type="match status" value="2"/>
</dbReference>
<evidence type="ECO:0000256" key="2">
    <source>
        <dbReference type="ARBA" id="ARBA00023152"/>
    </source>
</evidence>